<dbReference type="SUPFAM" id="SSF52833">
    <property type="entry name" value="Thioredoxin-like"/>
    <property type="match status" value="1"/>
</dbReference>
<protein>
    <submittedName>
        <fullName evidence="6">Thiol:disulfide interchange protein</fullName>
    </submittedName>
</protein>
<keyword evidence="2" id="KW-0201">Cytochrome c-type biogenesis</keyword>
<proteinExistence type="predicted"/>
<dbReference type="Gene3D" id="3.40.30.10">
    <property type="entry name" value="Glutaredoxin"/>
    <property type="match status" value="1"/>
</dbReference>
<accession>K1SPN8</accession>
<dbReference type="InterPro" id="IPR013766">
    <property type="entry name" value="Thioredoxin_domain"/>
</dbReference>
<sequence>MMGWLKNDWSSSAQYPMLQMQAEMAKHTAIGNHYIDGTVVTPEGKQVKLSSLIKKGEYTMLEFWASWCRPCRQEIPHLKKVHEKYKDFNIISISVDERDADWKKAMAKEEMTWTQVRNPEGFGGMVMGEYGINGIPACLILDKDGNFYKTNMRGAYLDAFLYDYYKK</sequence>
<dbReference type="CDD" id="cd02966">
    <property type="entry name" value="TlpA_like_family"/>
    <property type="match status" value="1"/>
</dbReference>
<reference evidence="6" key="1">
    <citation type="journal article" date="2013" name="Environ. Microbiol.">
        <title>Microbiota from the distal guts of lean and obese adolescents exhibit partial functional redundancy besides clear differences in community structure.</title>
        <authorList>
            <person name="Ferrer M."/>
            <person name="Ruiz A."/>
            <person name="Lanza F."/>
            <person name="Haange S.B."/>
            <person name="Oberbach A."/>
            <person name="Till H."/>
            <person name="Bargiela R."/>
            <person name="Campoy C."/>
            <person name="Segura M.T."/>
            <person name="Richter M."/>
            <person name="von Bergen M."/>
            <person name="Seifert J."/>
            <person name="Suarez A."/>
        </authorList>
    </citation>
    <scope>NUCLEOTIDE SEQUENCE</scope>
</reference>
<evidence type="ECO:0000259" key="5">
    <source>
        <dbReference type="PROSITE" id="PS51352"/>
    </source>
</evidence>
<evidence type="ECO:0000256" key="3">
    <source>
        <dbReference type="ARBA" id="ARBA00023157"/>
    </source>
</evidence>
<dbReference type="EMBL" id="AJWZ01005420">
    <property type="protein sequence ID" value="EKC62627.1"/>
    <property type="molecule type" value="Genomic_DNA"/>
</dbReference>
<dbReference type="InterPro" id="IPR036249">
    <property type="entry name" value="Thioredoxin-like_sf"/>
</dbReference>
<dbReference type="PANTHER" id="PTHR42852:SF6">
    <property type="entry name" value="THIOL:DISULFIDE INTERCHANGE PROTEIN DSBE"/>
    <property type="match status" value="1"/>
</dbReference>
<organism evidence="6">
    <name type="scientific">human gut metagenome</name>
    <dbReference type="NCBI Taxonomy" id="408170"/>
    <lineage>
        <taxon>unclassified sequences</taxon>
        <taxon>metagenomes</taxon>
        <taxon>organismal metagenomes</taxon>
    </lineage>
</organism>
<evidence type="ECO:0000313" key="6">
    <source>
        <dbReference type="EMBL" id="EKC62627.1"/>
    </source>
</evidence>
<keyword evidence="4" id="KW-0676">Redox-active center</keyword>
<dbReference type="GO" id="GO:0017004">
    <property type="term" value="P:cytochrome complex assembly"/>
    <property type="evidence" value="ECO:0007669"/>
    <property type="project" value="UniProtKB-KW"/>
</dbReference>
<comment type="subcellular location">
    <subcellularLocation>
        <location evidence="1">Cell envelope</location>
    </subcellularLocation>
</comment>
<name>K1SPN8_9ZZZZ</name>
<dbReference type="PANTHER" id="PTHR42852">
    <property type="entry name" value="THIOL:DISULFIDE INTERCHANGE PROTEIN DSBE"/>
    <property type="match status" value="1"/>
</dbReference>
<evidence type="ECO:0000256" key="2">
    <source>
        <dbReference type="ARBA" id="ARBA00022748"/>
    </source>
</evidence>
<dbReference type="PROSITE" id="PS51352">
    <property type="entry name" value="THIOREDOXIN_2"/>
    <property type="match status" value="1"/>
</dbReference>
<gene>
    <name evidence="6" type="ORF">OBE_07883</name>
</gene>
<dbReference type="Pfam" id="PF13905">
    <property type="entry name" value="Thioredoxin_8"/>
    <property type="match status" value="1"/>
</dbReference>
<dbReference type="AlphaFoldDB" id="K1SPN8"/>
<feature type="domain" description="Thioredoxin" evidence="5">
    <location>
        <begin position="28"/>
        <end position="167"/>
    </location>
</feature>
<evidence type="ECO:0000256" key="1">
    <source>
        <dbReference type="ARBA" id="ARBA00004196"/>
    </source>
</evidence>
<evidence type="ECO:0000256" key="4">
    <source>
        <dbReference type="ARBA" id="ARBA00023284"/>
    </source>
</evidence>
<comment type="caution">
    <text evidence="6">The sequence shown here is derived from an EMBL/GenBank/DDBJ whole genome shotgun (WGS) entry which is preliminary data.</text>
</comment>
<keyword evidence="3" id="KW-1015">Disulfide bond</keyword>
<dbReference type="GO" id="GO:0030313">
    <property type="term" value="C:cell envelope"/>
    <property type="evidence" value="ECO:0007669"/>
    <property type="project" value="UniProtKB-SubCell"/>
</dbReference>
<dbReference type="InterPro" id="IPR012336">
    <property type="entry name" value="Thioredoxin-like_fold"/>
</dbReference>
<dbReference type="InterPro" id="IPR050553">
    <property type="entry name" value="Thioredoxin_ResA/DsbE_sf"/>
</dbReference>